<protein>
    <submittedName>
        <fullName evidence="5">Nitroreductase family protein</fullName>
    </submittedName>
</protein>
<evidence type="ECO:0000259" key="4">
    <source>
        <dbReference type="Pfam" id="PF00881"/>
    </source>
</evidence>
<evidence type="ECO:0000256" key="3">
    <source>
        <dbReference type="SAM" id="MobiDB-lite"/>
    </source>
</evidence>
<dbReference type="InterPro" id="IPR000415">
    <property type="entry name" value="Nitroreductase-like"/>
</dbReference>
<dbReference type="Gene3D" id="3.40.109.10">
    <property type="entry name" value="NADH Oxidase"/>
    <property type="match status" value="1"/>
</dbReference>
<dbReference type="EMBL" id="BAABKQ010000001">
    <property type="protein sequence ID" value="GAA4805674.1"/>
    <property type="molecule type" value="Genomic_DNA"/>
</dbReference>
<dbReference type="PANTHER" id="PTHR43673:SF10">
    <property type="entry name" value="NADH DEHYDROGENASE_NAD(P)H NITROREDUCTASE XCC3605-RELATED"/>
    <property type="match status" value="1"/>
</dbReference>
<proteinExistence type="inferred from homology"/>
<evidence type="ECO:0000313" key="6">
    <source>
        <dbReference type="Proteomes" id="UP001500839"/>
    </source>
</evidence>
<dbReference type="InterPro" id="IPR029479">
    <property type="entry name" value="Nitroreductase"/>
</dbReference>
<feature type="compositionally biased region" description="Polar residues" evidence="3">
    <location>
        <begin position="1"/>
        <end position="12"/>
    </location>
</feature>
<reference evidence="6" key="1">
    <citation type="journal article" date="2019" name="Int. J. Syst. Evol. Microbiol.">
        <title>The Global Catalogue of Microorganisms (GCM) 10K type strain sequencing project: providing services to taxonomists for standard genome sequencing and annotation.</title>
        <authorList>
            <consortium name="The Broad Institute Genomics Platform"/>
            <consortium name="The Broad Institute Genome Sequencing Center for Infectious Disease"/>
            <person name="Wu L."/>
            <person name="Ma J."/>
        </authorList>
    </citation>
    <scope>NUCLEOTIDE SEQUENCE [LARGE SCALE GENOMIC DNA]</scope>
    <source>
        <strain evidence="6">JCM 18542</strain>
    </source>
</reference>
<keyword evidence="6" id="KW-1185">Reference proteome</keyword>
<organism evidence="5 6">
    <name type="scientific">Tomitella cavernea</name>
    <dbReference type="NCBI Taxonomy" id="1387982"/>
    <lineage>
        <taxon>Bacteria</taxon>
        <taxon>Bacillati</taxon>
        <taxon>Actinomycetota</taxon>
        <taxon>Actinomycetes</taxon>
        <taxon>Mycobacteriales</taxon>
        <taxon>Tomitella</taxon>
    </lineage>
</organism>
<comment type="similarity">
    <text evidence="1">Belongs to the nitroreductase family.</text>
</comment>
<dbReference type="RefSeq" id="WP_200173417.1">
    <property type="nucleotide sequence ID" value="NZ_BAABKQ010000001.1"/>
</dbReference>
<feature type="domain" description="Nitroreductase" evidence="4">
    <location>
        <begin position="37"/>
        <end position="179"/>
    </location>
</feature>
<dbReference type="SUPFAM" id="SSF55469">
    <property type="entry name" value="FMN-dependent nitroreductase-like"/>
    <property type="match status" value="1"/>
</dbReference>
<comment type="caution">
    <text evidence="5">The sequence shown here is derived from an EMBL/GenBank/DDBJ whole genome shotgun (WGS) entry which is preliminary data.</text>
</comment>
<accession>A0ABP9CBF4</accession>
<name>A0ABP9CBF4_9ACTN</name>
<sequence length="220" mass="23508">MPKTPVQFSTAPSRLAQPRDPHTGRSADSGVRIHPVIAQRWSARNLDPDAVVTPDELLAAVESARVAASWGGTFPVRFVAGLRGDAAHTALASLLSAGNKRWAASAGALLLGVVQTANDKGDLPYAMFDAGLATAQLSLQAVSMGLVAHPMSGFDRDEARRTLRIPDVFEPLVMIALGHLGPERGADPEMVERDRTPRRRPALEDMVFGERWGAPFSAEA</sequence>
<dbReference type="Pfam" id="PF00881">
    <property type="entry name" value="Nitroreductase"/>
    <property type="match status" value="1"/>
</dbReference>
<dbReference type="Proteomes" id="UP001500839">
    <property type="component" value="Unassembled WGS sequence"/>
</dbReference>
<gene>
    <name evidence="5" type="ORF">GCM10023353_05810</name>
</gene>
<keyword evidence="2" id="KW-0560">Oxidoreductase</keyword>
<feature type="region of interest" description="Disordered" evidence="3">
    <location>
        <begin position="1"/>
        <end position="30"/>
    </location>
</feature>
<evidence type="ECO:0000313" key="5">
    <source>
        <dbReference type="EMBL" id="GAA4805674.1"/>
    </source>
</evidence>
<dbReference type="PANTHER" id="PTHR43673">
    <property type="entry name" value="NAD(P)H NITROREDUCTASE YDGI-RELATED"/>
    <property type="match status" value="1"/>
</dbReference>
<evidence type="ECO:0000256" key="1">
    <source>
        <dbReference type="ARBA" id="ARBA00007118"/>
    </source>
</evidence>
<evidence type="ECO:0000256" key="2">
    <source>
        <dbReference type="ARBA" id="ARBA00023002"/>
    </source>
</evidence>